<dbReference type="OrthoDB" id="1930760at2759"/>
<dbReference type="CDD" id="cd03024">
    <property type="entry name" value="DsbA_FrnE"/>
    <property type="match status" value="1"/>
</dbReference>
<evidence type="ECO:0000259" key="2">
    <source>
        <dbReference type="Pfam" id="PF01323"/>
    </source>
</evidence>
<dbReference type="Gene3D" id="3.40.30.10">
    <property type="entry name" value="Glutaredoxin"/>
    <property type="match status" value="1"/>
</dbReference>
<comment type="caution">
    <text evidence="3">The sequence shown here is derived from an EMBL/GenBank/DDBJ whole genome shotgun (WGS) entry which is preliminary data.</text>
</comment>
<dbReference type="InterPro" id="IPR036249">
    <property type="entry name" value="Thioredoxin-like_sf"/>
</dbReference>
<accession>A0A2K0T9A1</accession>
<dbReference type="InterPro" id="IPR001853">
    <property type="entry name" value="DSBA-like_thioredoxin_dom"/>
</dbReference>
<dbReference type="Proteomes" id="UP000236546">
    <property type="component" value="Unassembled WGS sequence"/>
</dbReference>
<feature type="domain" description="DSBA-like thioredoxin" evidence="2">
    <location>
        <begin position="89"/>
        <end position="289"/>
    </location>
</feature>
<feature type="region of interest" description="Disordered" evidence="1">
    <location>
        <begin position="1"/>
        <end position="64"/>
    </location>
</feature>
<dbReference type="EMBL" id="MTYH01000051">
    <property type="protein sequence ID" value="PNP42104.1"/>
    <property type="molecule type" value="Genomic_DNA"/>
</dbReference>
<evidence type="ECO:0000313" key="3">
    <source>
        <dbReference type="EMBL" id="PNP42104.1"/>
    </source>
</evidence>
<dbReference type="SUPFAM" id="SSF52833">
    <property type="entry name" value="Thioredoxin-like"/>
    <property type="match status" value="1"/>
</dbReference>
<dbReference type="PANTHER" id="PTHR13887">
    <property type="entry name" value="GLUTATHIONE S-TRANSFERASE KAPPA"/>
    <property type="match status" value="1"/>
</dbReference>
<evidence type="ECO:0000256" key="1">
    <source>
        <dbReference type="SAM" id="MobiDB-lite"/>
    </source>
</evidence>
<gene>
    <name evidence="3" type="ORF">TGAMA5MH_05785</name>
</gene>
<evidence type="ECO:0000313" key="4">
    <source>
        <dbReference type="Proteomes" id="UP000236546"/>
    </source>
</evidence>
<dbReference type="PANTHER" id="PTHR13887:SF41">
    <property type="entry name" value="THIOREDOXIN SUPERFAMILY PROTEIN"/>
    <property type="match status" value="1"/>
</dbReference>
<reference evidence="3 4" key="1">
    <citation type="submission" date="2017-02" db="EMBL/GenBank/DDBJ databases">
        <title>Genomes of Trichoderma spp. with biocontrol activity.</title>
        <authorList>
            <person name="Gardiner D."/>
            <person name="Kazan K."/>
            <person name="Vos C."/>
            <person name="Harvey P."/>
        </authorList>
    </citation>
    <scope>NUCLEOTIDE SEQUENCE [LARGE SCALE GENOMIC DNA]</scope>
    <source>
        <strain evidence="3 4">A5MH</strain>
    </source>
</reference>
<sequence>MSAAASPLIGLPPPQQQQQQQQRPQTHHLHITDDSRHHHQHRYNHRHHHHHERQPLPPTSRKPTAAALRREKMAAGLATSRGAGGLIRLEIYMDLLCPWCFIEKHNLEALMQRYRDEHPEVRFEAVFRPYYIAPTMAKHGVEKRGIYDRLESLNPNFLSRIQVAGAKHDIAFSIRGVTGNTRLAHRLSAVALRELGPAGQSAVVEQLFQGHFEDGRDLSDAAFLVSVGVAAGISEAAVRAGLDDDEAGTRLDAVAQAARDVIGVEAVPCVMVQDRYKVGGYQESHVFESLFEKIRLAGEGL</sequence>
<protein>
    <recommendedName>
        <fullName evidence="2">DSBA-like thioredoxin domain-containing protein</fullName>
    </recommendedName>
</protein>
<proteinExistence type="predicted"/>
<organism evidence="3 4">
    <name type="scientific">Trichoderma gamsii</name>
    <dbReference type="NCBI Taxonomy" id="398673"/>
    <lineage>
        <taxon>Eukaryota</taxon>
        <taxon>Fungi</taxon>
        <taxon>Dikarya</taxon>
        <taxon>Ascomycota</taxon>
        <taxon>Pezizomycotina</taxon>
        <taxon>Sordariomycetes</taxon>
        <taxon>Hypocreomycetidae</taxon>
        <taxon>Hypocreales</taxon>
        <taxon>Hypocreaceae</taxon>
        <taxon>Trichoderma</taxon>
    </lineage>
</organism>
<dbReference type="Pfam" id="PF01323">
    <property type="entry name" value="DSBA"/>
    <property type="match status" value="1"/>
</dbReference>
<dbReference type="AlphaFoldDB" id="A0A2K0T9A1"/>
<name>A0A2K0T9A1_9HYPO</name>
<feature type="compositionally biased region" description="Basic residues" evidence="1">
    <location>
        <begin position="37"/>
        <end position="52"/>
    </location>
</feature>
<dbReference type="GO" id="GO:0016491">
    <property type="term" value="F:oxidoreductase activity"/>
    <property type="evidence" value="ECO:0007669"/>
    <property type="project" value="InterPro"/>
</dbReference>